<dbReference type="Proteomes" id="UP000692954">
    <property type="component" value="Unassembled WGS sequence"/>
</dbReference>
<keyword evidence="2" id="KW-1185">Reference proteome</keyword>
<proteinExistence type="predicted"/>
<dbReference type="AlphaFoldDB" id="A0A8S1RLK7"/>
<reference evidence="1" key="1">
    <citation type="submission" date="2021-01" db="EMBL/GenBank/DDBJ databases">
        <authorList>
            <consortium name="Genoscope - CEA"/>
            <person name="William W."/>
        </authorList>
    </citation>
    <scope>NUCLEOTIDE SEQUENCE</scope>
</reference>
<dbReference type="EMBL" id="CAJJDN010000181">
    <property type="protein sequence ID" value="CAD8127919.1"/>
    <property type="molecule type" value="Genomic_DNA"/>
</dbReference>
<gene>
    <name evidence="1" type="ORF">PSON_ATCC_30995.1.T1810046</name>
</gene>
<evidence type="ECO:0000313" key="1">
    <source>
        <dbReference type="EMBL" id="CAD8127919.1"/>
    </source>
</evidence>
<comment type="caution">
    <text evidence="1">The sequence shown here is derived from an EMBL/GenBank/DDBJ whole genome shotgun (WGS) entry which is preliminary data.</text>
</comment>
<name>A0A8S1RLK7_9CILI</name>
<organism evidence="1 2">
    <name type="scientific">Paramecium sonneborni</name>
    <dbReference type="NCBI Taxonomy" id="65129"/>
    <lineage>
        <taxon>Eukaryota</taxon>
        <taxon>Sar</taxon>
        <taxon>Alveolata</taxon>
        <taxon>Ciliophora</taxon>
        <taxon>Intramacronucleata</taxon>
        <taxon>Oligohymenophorea</taxon>
        <taxon>Peniculida</taxon>
        <taxon>Parameciidae</taxon>
        <taxon>Paramecium</taxon>
    </lineage>
</organism>
<sequence length="318" mass="37366">MGDSLESPKSKEIKLTKGHKNSVHFEDVSSIKKKETNNKISQNESDKFKYLFQIPNIISDPKLVQRRKTFETFTKNANLDLYYMHLKKASGIARSISQKADYKEVIAKIHNNKMQDQFVHKLHKNKGLILTNELWSNKLLSQVSDQSRLKELSQMLQLQKIKQNSEEQLQHYEQYFKQFLKQKCQNELDLRKGETSKAFNDLDEQATLDQTYKDSRILSRNQSVPLKQTDQSFFSREILTAQLNKKRRVAESQHSSYKLSELLKLSNEEIHSTQGVVIRLKRFTKEEAEIQDKPKHIRIRKLFAEQLNNVIKNSKKLN</sequence>
<dbReference type="OrthoDB" id="290615at2759"/>
<protein>
    <submittedName>
        <fullName evidence="1">Uncharacterized protein</fullName>
    </submittedName>
</protein>
<accession>A0A8S1RLK7</accession>
<evidence type="ECO:0000313" key="2">
    <source>
        <dbReference type="Proteomes" id="UP000692954"/>
    </source>
</evidence>